<organism evidence="2 3">
    <name type="scientific">Belliella kenyensis</name>
    <dbReference type="NCBI Taxonomy" id="1472724"/>
    <lineage>
        <taxon>Bacteria</taxon>
        <taxon>Pseudomonadati</taxon>
        <taxon>Bacteroidota</taxon>
        <taxon>Cytophagia</taxon>
        <taxon>Cytophagales</taxon>
        <taxon>Cyclobacteriaceae</taxon>
        <taxon>Belliella</taxon>
    </lineage>
</organism>
<gene>
    <name evidence="2" type="ORF">ACFOUP_07380</name>
</gene>
<feature type="domain" description="Plasmid pRiA4b Orf3-like" evidence="1">
    <location>
        <begin position="3"/>
        <end position="186"/>
    </location>
</feature>
<dbReference type="Gene3D" id="3.10.290.30">
    <property type="entry name" value="MM3350-like"/>
    <property type="match status" value="1"/>
</dbReference>
<protein>
    <submittedName>
        <fullName evidence="2">Plasmid pRiA4b ORF-3 family protein</fullName>
    </submittedName>
</protein>
<keyword evidence="3" id="KW-1185">Reference proteome</keyword>
<comment type="caution">
    <text evidence="2">The sequence shown here is derived from an EMBL/GenBank/DDBJ whole genome shotgun (WGS) entry which is preliminary data.</text>
</comment>
<accession>A0ABV8EM31</accession>
<dbReference type="Proteomes" id="UP001595766">
    <property type="component" value="Unassembled WGS sequence"/>
</dbReference>
<evidence type="ECO:0000313" key="2">
    <source>
        <dbReference type="EMBL" id="MFC3976193.1"/>
    </source>
</evidence>
<dbReference type="RefSeq" id="WP_241290761.1">
    <property type="nucleotide sequence ID" value="NZ_JAKZGR010000001.1"/>
</dbReference>
<evidence type="ECO:0000259" key="1">
    <source>
        <dbReference type="Pfam" id="PF07929"/>
    </source>
</evidence>
<name>A0ABV8EM31_9BACT</name>
<dbReference type="InterPro" id="IPR024047">
    <property type="entry name" value="MM3350-like_sf"/>
</dbReference>
<dbReference type="EMBL" id="JBHSAV010000023">
    <property type="protein sequence ID" value="MFC3976193.1"/>
    <property type="molecule type" value="Genomic_DNA"/>
</dbReference>
<dbReference type="PANTHER" id="PTHR41878:SF1">
    <property type="entry name" value="TNPR PROTEIN"/>
    <property type="match status" value="1"/>
</dbReference>
<reference evidence="3" key="1">
    <citation type="journal article" date="2019" name="Int. J. Syst. Evol. Microbiol.">
        <title>The Global Catalogue of Microorganisms (GCM) 10K type strain sequencing project: providing services to taxonomists for standard genome sequencing and annotation.</title>
        <authorList>
            <consortium name="The Broad Institute Genomics Platform"/>
            <consortium name="The Broad Institute Genome Sequencing Center for Infectious Disease"/>
            <person name="Wu L."/>
            <person name="Ma J."/>
        </authorList>
    </citation>
    <scope>NUCLEOTIDE SEQUENCE [LARGE SCALE GENOMIC DNA]</scope>
    <source>
        <strain evidence="3">CECT 8551</strain>
    </source>
</reference>
<evidence type="ECO:0000313" key="3">
    <source>
        <dbReference type="Proteomes" id="UP001595766"/>
    </source>
</evidence>
<dbReference type="InterPro" id="IPR012912">
    <property type="entry name" value="Plasmid_pRiA4b_Orf3-like"/>
</dbReference>
<dbReference type="PANTHER" id="PTHR41878">
    <property type="entry name" value="LEXA REPRESSOR-RELATED"/>
    <property type="match status" value="1"/>
</dbReference>
<sequence length="204" mass="23734">MAHKLKIELDFTDPKIYRTVIVPEQFTFHDLHIVIQCVMNWENAHLYQFNLGQPYSSDITALSLGDEDDFDAIFGKRFERFDSEKTYLSDFFNGQKKKVAYIYDFGDDWFHTIKVLNKPQEEVMIPRCIKGENAAPFDDCGGIPGFYEILEVMEKKRKSPEDKELLEWCGIPKGKTYENIYGFDIDWANQALREVFGRSGGEGE</sequence>
<dbReference type="SUPFAM" id="SSF159941">
    <property type="entry name" value="MM3350-like"/>
    <property type="match status" value="1"/>
</dbReference>
<proteinExistence type="predicted"/>
<dbReference type="Pfam" id="PF07929">
    <property type="entry name" value="PRiA4_ORF3"/>
    <property type="match status" value="1"/>
</dbReference>